<evidence type="ECO:0008006" key="4">
    <source>
        <dbReference type="Google" id="ProtNLM"/>
    </source>
</evidence>
<evidence type="ECO:0000256" key="1">
    <source>
        <dbReference type="SAM" id="SignalP"/>
    </source>
</evidence>
<dbReference type="Proteomes" id="UP001337655">
    <property type="component" value="Unassembled WGS sequence"/>
</dbReference>
<reference evidence="2 3" key="1">
    <citation type="submission" date="2023-08" db="EMBL/GenBank/DDBJ databases">
        <title>Black Yeasts Isolated from many extreme environments.</title>
        <authorList>
            <person name="Coleine C."/>
            <person name="Stajich J.E."/>
            <person name="Selbmann L."/>
        </authorList>
    </citation>
    <scope>NUCLEOTIDE SEQUENCE [LARGE SCALE GENOMIC DNA]</scope>
    <source>
        <strain evidence="2 3">CCFEE 5935</strain>
    </source>
</reference>
<dbReference type="AlphaFoldDB" id="A0AAV9P1W3"/>
<sequence>MLSSFVLAALAASFSFVSAANDTVCATGHYASLGCLTSNRGAASLCSKAPHPTITITSTTTTLDVDSITLTKHAQSQVTVQSTETEMATTTITRGPVKLITSTSTKYNTLNTTLTTYVPTAPSGTALFQPFCRPRRALLALGSLEDDTLATACACLGHRLSTSTSTQWVTAKPVPVTSTAIDGTAPTTTIFHIVRHTKTLTVRPEKTMTKHKTACTTATLTETYAAPTFTQVYGPKAGCADTAAGSPVALDPSITNMWKATDECKAICQQDANCEFVYVQKLFSESNGKPYFGCTMNAQHLDEEKDLDCKRKAGVYGVAVGYDAYDRGTEPL</sequence>
<keyword evidence="3" id="KW-1185">Reference proteome</keyword>
<organism evidence="2 3">
    <name type="scientific">Saxophila tyrrhenica</name>
    <dbReference type="NCBI Taxonomy" id="1690608"/>
    <lineage>
        <taxon>Eukaryota</taxon>
        <taxon>Fungi</taxon>
        <taxon>Dikarya</taxon>
        <taxon>Ascomycota</taxon>
        <taxon>Pezizomycotina</taxon>
        <taxon>Dothideomycetes</taxon>
        <taxon>Dothideomycetidae</taxon>
        <taxon>Mycosphaerellales</taxon>
        <taxon>Extremaceae</taxon>
        <taxon>Saxophila</taxon>
    </lineage>
</organism>
<keyword evidence="1" id="KW-0732">Signal</keyword>
<proteinExistence type="predicted"/>
<gene>
    <name evidence="2" type="ORF">LTR77_008138</name>
</gene>
<feature type="signal peptide" evidence="1">
    <location>
        <begin position="1"/>
        <end position="19"/>
    </location>
</feature>
<comment type="caution">
    <text evidence="2">The sequence shown here is derived from an EMBL/GenBank/DDBJ whole genome shotgun (WGS) entry which is preliminary data.</text>
</comment>
<evidence type="ECO:0000313" key="2">
    <source>
        <dbReference type="EMBL" id="KAK5166595.1"/>
    </source>
</evidence>
<dbReference type="RefSeq" id="XP_064656477.1">
    <property type="nucleotide sequence ID" value="XM_064805372.1"/>
</dbReference>
<evidence type="ECO:0000313" key="3">
    <source>
        <dbReference type="Proteomes" id="UP001337655"/>
    </source>
</evidence>
<dbReference type="GeneID" id="89929472"/>
<name>A0AAV9P1W3_9PEZI</name>
<protein>
    <recommendedName>
        <fullName evidence="4">Apple domain-containing protein</fullName>
    </recommendedName>
</protein>
<accession>A0AAV9P1W3</accession>
<dbReference type="EMBL" id="JAVRRT010000013">
    <property type="protein sequence ID" value="KAK5166595.1"/>
    <property type="molecule type" value="Genomic_DNA"/>
</dbReference>
<feature type="chain" id="PRO_5043709767" description="Apple domain-containing protein" evidence="1">
    <location>
        <begin position="20"/>
        <end position="332"/>
    </location>
</feature>